<proteinExistence type="predicted"/>
<evidence type="ECO:0000313" key="1">
    <source>
        <dbReference type="EMBL" id="OOK78791.1"/>
    </source>
</evidence>
<accession>A0A1V3XJY9</accession>
<evidence type="ECO:0000313" key="2">
    <source>
        <dbReference type="Proteomes" id="UP000189229"/>
    </source>
</evidence>
<name>A0A1V3XJY9_MYCKA</name>
<comment type="caution">
    <text evidence="1">The sequence shown here is derived from an EMBL/GenBank/DDBJ whole genome shotgun (WGS) entry which is preliminary data.</text>
</comment>
<dbReference type="Proteomes" id="UP000189229">
    <property type="component" value="Unassembled WGS sequence"/>
</dbReference>
<protein>
    <submittedName>
        <fullName evidence="1">Uncharacterized protein</fullName>
    </submittedName>
</protein>
<organism evidence="1 2">
    <name type="scientific">Mycobacterium kansasii</name>
    <dbReference type="NCBI Taxonomy" id="1768"/>
    <lineage>
        <taxon>Bacteria</taxon>
        <taxon>Bacillati</taxon>
        <taxon>Actinomycetota</taxon>
        <taxon>Actinomycetes</taxon>
        <taxon>Mycobacteriales</taxon>
        <taxon>Mycobacteriaceae</taxon>
        <taxon>Mycobacterium</taxon>
    </lineage>
</organism>
<gene>
    <name evidence="1" type="ORF">BZL30_1621</name>
</gene>
<reference evidence="1 2" key="1">
    <citation type="submission" date="2017-02" db="EMBL/GenBank/DDBJ databases">
        <title>Complete genome sequences of Mycobacterium kansasii strains isolated from rhesus macaques.</title>
        <authorList>
            <person name="Panda A."/>
            <person name="Nagaraj S."/>
            <person name="Zhao X."/>
            <person name="Tettelin H."/>
            <person name="Detolla L.J."/>
        </authorList>
    </citation>
    <scope>NUCLEOTIDE SEQUENCE [LARGE SCALE GENOMIC DNA]</scope>
    <source>
        <strain evidence="1 2">11-3813</strain>
    </source>
</reference>
<dbReference type="AlphaFoldDB" id="A0A1V3XJY9"/>
<sequence>MRGYSTWTCSRVARTSFDRLVRCSPDADRPVTFCCRQVFDLRKTTNP</sequence>
<dbReference type="EMBL" id="MVBM01000002">
    <property type="protein sequence ID" value="OOK78791.1"/>
    <property type="molecule type" value="Genomic_DNA"/>
</dbReference>